<feature type="transmembrane region" description="Helical" evidence="1">
    <location>
        <begin position="181"/>
        <end position="201"/>
    </location>
</feature>
<keyword evidence="1" id="KW-0812">Transmembrane</keyword>
<feature type="transmembrane region" description="Helical" evidence="1">
    <location>
        <begin position="308"/>
        <end position="327"/>
    </location>
</feature>
<keyword evidence="1" id="KW-1133">Transmembrane helix</keyword>
<comment type="caution">
    <text evidence="2">The sequence shown here is derived from an EMBL/GenBank/DDBJ whole genome shotgun (WGS) entry which is preliminary data.</text>
</comment>
<proteinExistence type="predicted"/>
<feature type="transmembrane region" description="Helical" evidence="1">
    <location>
        <begin position="159"/>
        <end position="175"/>
    </location>
</feature>
<feature type="transmembrane region" description="Helical" evidence="1">
    <location>
        <begin position="357"/>
        <end position="376"/>
    </location>
</feature>
<dbReference type="Proteomes" id="UP001152872">
    <property type="component" value="Unassembled WGS sequence"/>
</dbReference>
<feature type="transmembrane region" description="Helical" evidence="1">
    <location>
        <begin position="383"/>
        <end position="400"/>
    </location>
</feature>
<sequence>MSILIILGFIACTVIAAIINPHILTSFFSNSPSKLFYDVEHYANSAIHQTCNAFYPLWPWLINRLGKPQTVDEAALYFRVFGSLFSLIGVPLFLFLLLRNIKSYKIAILVTGLYAICPLAIFRVIGYTEGIFSFLSLLLLIVLTDLKINSQVPIGTSKLIYLLISTFLLSLLLSLTRPFLIQSLFASISALGSILVINWGINRIKNGSDYWKILKIHGVSTLMICFGAIAGYCIYGYYCLGVRGDFLAPFHDQKAWGKQLGFYPQLFFIPLTYADFISIYLPFIALIVAWLIAISSNIRKLSFIIPNLWQWVFLFAYPPAFIAYYGFDFQKKNLSKVPSKLQEIGLTQSSQKIATSYTFWFCIYFALIHSIIIVFSDEKLTSLRRFIFGTPYFFVVVAYLSQCFPSRMVSKLLLWILGLSSIGLVQYWLDYSNYVWIG</sequence>
<dbReference type="AlphaFoldDB" id="A0A9X4RKX5"/>
<evidence type="ECO:0000256" key="1">
    <source>
        <dbReference type="SAM" id="Phobius"/>
    </source>
</evidence>
<feature type="transmembrane region" description="Helical" evidence="1">
    <location>
        <begin position="412"/>
        <end position="429"/>
    </location>
</feature>
<accession>A0A9X4RKX5</accession>
<feature type="transmembrane region" description="Helical" evidence="1">
    <location>
        <begin position="104"/>
        <end position="125"/>
    </location>
</feature>
<feature type="transmembrane region" description="Helical" evidence="1">
    <location>
        <begin position="213"/>
        <end position="238"/>
    </location>
</feature>
<feature type="transmembrane region" description="Helical" evidence="1">
    <location>
        <begin position="276"/>
        <end position="296"/>
    </location>
</feature>
<dbReference type="RefSeq" id="WP_144052572.1">
    <property type="nucleotide sequence ID" value="NZ_VBTY01000407.1"/>
</dbReference>
<keyword evidence="3" id="KW-1185">Reference proteome</keyword>
<feature type="transmembrane region" description="Helical" evidence="1">
    <location>
        <begin position="76"/>
        <end position="97"/>
    </location>
</feature>
<evidence type="ECO:0000313" key="2">
    <source>
        <dbReference type="EMBL" id="MDG3497520.1"/>
    </source>
</evidence>
<protein>
    <submittedName>
        <fullName evidence="2">Uncharacterized protein</fullName>
    </submittedName>
</protein>
<reference evidence="2" key="1">
    <citation type="submission" date="2019-05" db="EMBL/GenBank/DDBJ databases">
        <title>Whole genome sequencing of Pseudanabaena catenata USMAC16.</title>
        <authorList>
            <person name="Khan Z."/>
            <person name="Omar W.M."/>
            <person name="Convey P."/>
            <person name="Merican F."/>
            <person name="Najimudin N."/>
        </authorList>
    </citation>
    <scope>NUCLEOTIDE SEQUENCE</scope>
    <source>
        <strain evidence="2">USMAC16</strain>
    </source>
</reference>
<organism evidence="2 3">
    <name type="scientific">Pseudanabaena catenata USMAC16</name>
    <dbReference type="NCBI Taxonomy" id="1855837"/>
    <lineage>
        <taxon>Bacteria</taxon>
        <taxon>Bacillati</taxon>
        <taxon>Cyanobacteriota</taxon>
        <taxon>Cyanophyceae</taxon>
        <taxon>Pseudanabaenales</taxon>
        <taxon>Pseudanabaenaceae</taxon>
        <taxon>Pseudanabaena</taxon>
    </lineage>
</organism>
<dbReference type="EMBL" id="VBTY01000407">
    <property type="protein sequence ID" value="MDG3497520.1"/>
    <property type="molecule type" value="Genomic_DNA"/>
</dbReference>
<gene>
    <name evidence="2" type="ORF">FEV09_23645</name>
</gene>
<evidence type="ECO:0000313" key="3">
    <source>
        <dbReference type="Proteomes" id="UP001152872"/>
    </source>
</evidence>
<name>A0A9X4RKX5_9CYAN</name>
<keyword evidence="1" id="KW-0472">Membrane</keyword>